<organism evidence="1 2">
    <name type="scientific">Smittium mucronatum</name>
    <dbReference type="NCBI Taxonomy" id="133383"/>
    <lineage>
        <taxon>Eukaryota</taxon>
        <taxon>Fungi</taxon>
        <taxon>Fungi incertae sedis</taxon>
        <taxon>Zoopagomycota</taxon>
        <taxon>Kickxellomycotina</taxon>
        <taxon>Harpellomycetes</taxon>
        <taxon>Harpellales</taxon>
        <taxon>Legeriomycetaceae</taxon>
        <taxon>Smittium</taxon>
    </lineage>
</organism>
<gene>
    <name evidence="1" type="ORF">AYI68_g256</name>
</gene>
<dbReference type="Proteomes" id="UP000187455">
    <property type="component" value="Unassembled WGS sequence"/>
</dbReference>
<keyword evidence="2" id="KW-1185">Reference proteome</keyword>
<sequence length="99" mass="11612">MEKKCCLTEKFEQKCRAMVFHMISNKPCIDFYSSKINRSIYIMTKRKLIESSSLSRNLHIDLNFRPIQGDYPLIISSFTNINQELTPVAMGIMKKNDHH</sequence>
<proteinExistence type="predicted"/>
<evidence type="ECO:0000313" key="1">
    <source>
        <dbReference type="EMBL" id="OLY85552.1"/>
    </source>
</evidence>
<dbReference type="EMBL" id="LSSL01000074">
    <property type="protein sequence ID" value="OLY85552.1"/>
    <property type="molecule type" value="Genomic_DNA"/>
</dbReference>
<dbReference type="AlphaFoldDB" id="A0A1R0H8N2"/>
<evidence type="ECO:0000313" key="2">
    <source>
        <dbReference type="Proteomes" id="UP000187455"/>
    </source>
</evidence>
<protein>
    <submittedName>
        <fullName evidence="1">Uncharacterized protein</fullName>
    </submittedName>
</protein>
<name>A0A1R0H8N2_9FUNG</name>
<reference evidence="1 2" key="1">
    <citation type="journal article" date="2016" name="Mol. Biol. Evol.">
        <title>Genome-Wide Survey of Gut Fungi (Harpellales) Reveals the First Horizontally Transferred Ubiquitin Gene from a Mosquito Host.</title>
        <authorList>
            <person name="Wang Y."/>
            <person name="White M.M."/>
            <person name="Kvist S."/>
            <person name="Moncalvo J.M."/>
        </authorList>
    </citation>
    <scope>NUCLEOTIDE SEQUENCE [LARGE SCALE GENOMIC DNA]</scope>
    <source>
        <strain evidence="1 2">ALG-7-W6</strain>
    </source>
</reference>
<comment type="caution">
    <text evidence="1">The sequence shown here is derived from an EMBL/GenBank/DDBJ whole genome shotgun (WGS) entry which is preliminary data.</text>
</comment>
<accession>A0A1R0H8N2</accession>